<dbReference type="Pfam" id="PF00378">
    <property type="entry name" value="ECH_1"/>
    <property type="match status" value="1"/>
</dbReference>
<dbReference type="Gene3D" id="1.10.12.10">
    <property type="entry name" value="Lyase 2-enoyl-coa Hydratase, Chain A, domain 2"/>
    <property type="match status" value="1"/>
</dbReference>
<dbReference type="InterPro" id="IPR051053">
    <property type="entry name" value="ECH/Chromodomain_protein"/>
</dbReference>
<dbReference type="PANTHER" id="PTHR43684:SF4">
    <property type="entry name" value="ENOYL-COA HYDRATASE_ISOMERASE FAMILY PROTEIN (AFU_ORTHOLOGUE AFUA_1G01890)"/>
    <property type="match status" value="1"/>
</dbReference>
<sequence length="314" mass="34565">MSSDAPPVVIPSSYEKLPTRHIKLSHYPAGAENATPVVVVILNRPEKRNTFTSAMAEDLEQVFAMIDRDERVKVVVLTGAGNTFCAGADLEIGFPRGQDERPVDHRDSGGRVALAIHRCRKPTIAAMQGSAVGVGMTMTLPAVIRIAHATSKYGFVFARRGITMESCSSYFLPRLIGYSRALYLVSTGSVLPSTSPHFNGLFAETLPKQSQIVPRALELASEMAENVSPMASALNRALIWHGPESAEETHLLDSGVLYHMFASRDNKEGVTAFFEKRKPIFKDTLEDNGPTFYPWWPEANIRRKPKVVKEGPKL</sequence>
<dbReference type="InterPro" id="IPR014748">
    <property type="entry name" value="Enoyl-CoA_hydra_C"/>
</dbReference>
<dbReference type="EMBL" id="ML732174">
    <property type="protein sequence ID" value="KAB8076935.1"/>
    <property type="molecule type" value="Genomic_DNA"/>
</dbReference>
<dbReference type="AlphaFoldDB" id="A0A5N5X9Y9"/>
<protein>
    <submittedName>
        <fullName evidence="2">ClpP/crotonase-like domain-containing protein</fullName>
    </submittedName>
</protein>
<dbReference type="CDD" id="cd06558">
    <property type="entry name" value="crotonase-like"/>
    <property type="match status" value="1"/>
</dbReference>
<dbReference type="InterPro" id="IPR001753">
    <property type="entry name" value="Enoyl-CoA_hydra/iso"/>
</dbReference>
<organism evidence="2 3">
    <name type="scientific">Aspergillus leporis</name>
    <dbReference type="NCBI Taxonomy" id="41062"/>
    <lineage>
        <taxon>Eukaryota</taxon>
        <taxon>Fungi</taxon>
        <taxon>Dikarya</taxon>
        <taxon>Ascomycota</taxon>
        <taxon>Pezizomycotina</taxon>
        <taxon>Eurotiomycetes</taxon>
        <taxon>Eurotiomycetidae</taxon>
        <taxon>Eurotiales</taxon>
        <taxon>Aspergillaceae</taxon>
        <taxon>Aspergillus</taxon>
        <taxon>Aspergillus subgen. Circumdati</taxon>
    </lineage>
</organism>
<proteinExistence type="inferred from homology"/>
<dbReference type="PANTHER" id="PTHR43684">
    <property type="match status" value="1"/>
</dbReference>
<dbReference type="OrthoDB" id="2018133at2759"/>
<comment type="similarity">
    <text evidence="1">Belongs to the enoyl-CoA hydratase/isomerase family.</text>
</comment>
<dbReference type="InterPro" id="IPR029045">
    <property type="entry name" value="ClpP/crotonase-like_dom_sf"/>
</dbReference>
<name>A0A5N5X9Y9_9EURO</name>
<keyword evidence="3" id="KW-1185">Reference proteome</keyword>
<accession>A0A5N5X9Y9</accession>
<evidence type="ECO:0000313" key="2">
    <source>
        <dbReference type="EMBL" id="KAB8076935.1"/>
    </source>
</evidence>
<evidence type="ECO:0000313" key="3">
    <source>
        <dbReference type="Proteomes" id="UP000326565"/>
    </source>
</evidence>
<gene>
    <name evidence="2" type="ORF">BDV29DRAFT_73196</name>
</gene>
<dbReference type="Proteomes" id="UP000326565">
    <property type="component" value="Unassembled WGS sequence"/>
</dbReference>
<dbReference type="Gene3D" id="3.90.226.10">
    <property type="entry name" value="2-enoyl-CoA Hydratase, Chain A, domain 1"/>
    <property type="match status" value="1"/>
</dbReference>
<dbReference type="SUPFAM" id="SSF52096">
    <property type="entry name" value="ClpP/crotonase"/>
    <property type="match status" value="1"/>
</dbReference>
<evidence type="ECO:0000256" key="1">
    <source>
        <dbReference type="ARBA" id="ARBA00005254"/>
    </source>
</evidence>
<reference evidence="2 3" key="1">
    <citation type="submission" date="2019-04" db="EMBL/GenBank/DDBJ databases">
        <title>Friends and foes A comparative genomics study of 23 Aspergillus species from section Flavi.</title>
        <authorList>
            <consortium name="DOE Joint Genome Institute"/>
            <person name="Kjaerbolling I."/>
            <person name="Vesth T."/>
            <person name="Frisvad J.C."/>
            <person name="Nybo J.L."/>
            <person name="Theobald S."/>
            <person name="Kildgaard S."/>
            <person name="Isbrandt T."/>
            <person name="Kuo A."/>
            <person name="Sato A."/>
            <person name="Lyhne E.K."/>
            <person name="Kogle M.E."/>
            <person name="Wiebenga A."/>
            <person name="Kun R.S."/>
            <person name="Lubbers R.J."/>
            <person name="Makela M.R."/>
            <person name="Barry K."/>
            <person name="Chovatia M."/>
            <person name="Clum A."/>
            <person name="Daum C."/>
            <person name="Haridas S."/>
            <person name="He G."/>
            <person name="LaButti K."/>
            <person name="Lipzen A."/>
            <person name="Mondo S."/>
            <person name="Riley R."/>
            <person name="Salamov A."/>
            <person name="Simmons B.A."/>
            <person name="Magnuson J.K."/>
            <person name="Henrissat B."/>
            <person name="Mortensen U.H."/>
            <person name="Larsen T.O."/>
            <person name="Devries R.P."/>
            <person name="Grigoriev I.V."/>
            <person name="Machida M."/>
            <person name="Baker S.E."/>
            <person name="Andersen M.R."/>
        </authorList>
    </citation>
    <scope>NUCLEOTIDE SEQUENCE [LARGE SCALE GENOMIC DNA]</scope>
    <source>
        <strain evidence="2 3">CBS 151.66</strain>
    </source>
</reference>